<dbReference type="GO" id="GO:0006508">
    <property type="term" value="P:proteolysis"/>
    <property type="evidence" value="ECO:0007669"/>
    <property type="project" value="UniProtKB-KW"/>
</dbReference>
<keyword evidence="3 6" id="KW-0378">Hydrolase</keyword>
<dbReference type="Pfam" id="PF01435">
    <property type="entry name" value="Peptidase_M48"/>
    <property type="match status" value="1"/>
</dbReference>
<evidence type="ECO:0000259" key="8">
    <source>
        <dbReference type="Pfam" id="PF01435"/>
    </source>
</evidence>
<dbReference type="GO" id="GO:0008233">
    <property type="term" value="F:peptidase activity"/>
    <property type="evidence" value="ECO:0007669"/>
    <property type="project" value="UniProtKB-KW"/>
</dbReference>
<comment type="similarity">
    <text evidence="6">Belongs to the peptidase M48 family.</text>
</comment>
<evidence type="ECO:0000256" key="2">
    <source>
        <dbReference type="ARBA" id="ARBA00022723"/>
    </source>
</evidence>
<comment type="caution">
    <text evidence="9">The sequence shown here is derived from an EMBL/GenBank/DDBJ whole genome shotgun (WGS) entry which is preliminary data.</text>
</comment>
<dbReference type="PANTHER" id="PTHR22726:SF1">
    <property type="entry name" value="METALLOENDOPEPTIDASE OMA1, MITOCHONDRIAL"/>
    <property type="match status" value="1"/>
</dbReference>
<dbReference type="PANTHER" id="PTHR22726">
    <property type="entry name" value="METALLOENDOPEPTIDASE OMA1"/>
    <property type="match status" value="1"/>
</dbReference>
<comment type="cofactor">
    <cofactor evidence="6">
        <name>Zn(2+)</name>
        <dbReference type="ChEBI" id="CHEBI:29105"/>
    </cofactor>
    <text evidence="6">Binds 1 zinc ion per subunit.</text>
</comment>
<dbReference type="Gene3D" id="3.30.2010.10">
    <property type="entry name" value="Metalloproteases ('zincins'), catalytic domain"/>
    <property type="match status" value="1"/>
</dbReference>
<reference evidence="9 10" key="1">
    <citation type="submission" date="2023-07" db="EMBL/GenBank/DDBJ databases">
        <title>Sorghum-associated microbial communities from plants grown in Nebraska, USA.</title>
        <authorList>
            <person name="Schachtman D."/>
        </authorList>
    </citation>
    <scope>NUCLEOTIDE SEQUENCE [LARGE SCALE GENOMIC DNA]</scope>
    <source>
        <strain evidence="9 10">4138</strain>
    </source>
</reference>
<dbReference type="InterPro" id="IPR001915">
    <property type="entry name" value="Peptidase_M48"/>
</dbReference>
<keyword evidence="5 6" id="KW-0482">Metalloprotease</keyword>
<protein>
    <submittedName>
        <fullName evidence="9">Zn-dependent protease with chaperone function</fullName>
    </submittedName>
</protein>
<sequence>MITVKGKLQQAASTEHCAALLHLTEQGLVQLYAEQDNSLLMEVAADQYQMAEVLPGLPAELLFNTGAVFSPDDSNWRWPKGGRQNVTLKLETNKSLIVLSVIAVPILIWWLTAVGLPKAATAMVPFIPVAVEESIGKQSMQVFDRTLLSDSELSPQLQQSIRSQWQQAVEQLQLNSGYQYQLHFRSSKTLGANAFALPGGYLTITDELVRRLETKPDAILAVLLHEVGHVEHRHGMTLAAQATASTIVMSVLFSDLEGITEAVLGTGTSLVQSAFSRDMERQADYFSTKALVKLNKSPHAFVEAMLALTKGQPKEQLSPWLEYLSSHPDTKERIEKARQQAQP</sequence>
<evidence type="ECO:0000256" key="3">
    <source>
        <dbReference type="ARBA" id="ARBA00022801"/>
    </source>
</evidence>
<evidence type="ECO:0000256" key="5">
    <source>
        <dbReference type="ARBA" id="ARBA00023049"/>
    </source>
</evidence>
<keyword evidence="7" id="KW-0812">Transmembrane</keyword>
<dbReference type="RefSeq" id="WP_310276757.1">
    <property type="nucleotide sequence ID" value="NZ_JAVDWR010000004.1"/>
</dbReference>
<proteinExistence type="inferred from homology"/>
<keyword evidence="2" id="KW-0479">Metal-binding</keyword>
<keyword evidence="1 6" id="KW-0645">Protease</keyword>
<evidence type="ECO:0000256" key="6">
    <source>
        <dbReference type="RuleBase" id="RU003983"/>
    </source>
</evidence>
<evidence type="ECO:0000313" key="10">
    <source>
        <dbReference type="Proteomes" id="UP001257909"/>
    </source>
</evidence>
<gene>
    <name evidence="9" type="ORF">J2W69_001734</name>
</gene>
<name>A0ABU1VYJ6_9GAMM</name>
<dbReference type="EMBL" id="JAVDWR010000004">
    <property type="protein sequence ID" value="MDR7120796.1"/>
    <property type="molecule type" value="Genomic_DNA"/>
</dbReference>
<evidence type="ECO:0000256" key="4">
    <source>
        <dbReference type="ARBA" id="ARBA00022833"/>
    </source>
</evidence>
<dbReference type="Proteomes" id="UP001257909">
    <property type="component" value="Unassembled WGS sequence"/>
</dbReference>
<evidence type="ECO:0000313" key="9">
    <source>
        <dbReference type="EMBL" id="MDR7120796.1"/>
    </source>
</evidence>
<dbReference type="CDD" id="cd07332">
    <property type="entry name" value="M48C_Oma1_like"/>
    <property type="match status" value="1"/>
</dbReference>
<organism evidence="9 10">
    <name type="scientific">Rheinheimera soli</name>
    <dbReference type="NCBI Taxonomy" id="443616"/>
    <lineage>
        <taxon>Bacteria</taxon>
        <taxon>Pseudomonadati</taxon>
        <taxon>Pseudomonadota</taxon>
        <taxon>Gammaproteobacteria</taxon>
        <taxon>Chromatiales</taxon>
        <taxon>Chromatiaceae</taxon>
        <taxon>Rheinheimera</taxon>
    </lineage>
</organism>
<keyword evidence="7" id="KW-0472">Membrane</keyword>
<keyword evidence="4 6" id="KW-0862">Zinc</keyword>
<keyword evidence="7" id="KW-1133">Transmembrane helix</keyword>
<evidence type="ECO:0000256" key="1">
    <source>
        <dbReference type="ARBA" id="ARBA00022670"/>
    </source>
</evidence>
<feature type="domain" description="Peptidase M48" evidence="8">
    <location>
        <begin position="156"/>
        <end position="339"/>
    </location>
</feature>
<evidence type="ECO:0000256" key="7">
    <source>
        <dbReference type="SAM" id="Phobius"/>
    </source>
</evidence>
<keyword evidence="10" id="KW-1185">Reference proteome</keyword>
<dbReference type="InterPro" id="IPR051156">
    <property type="entry name" value="Mito/Outer_Membr_Metalloprot"/>
</dbReference>
<accession>A0ABU1VYJ6</accession>
<feature type="transmembrane region" description="Helical" evidence="7">
    <location>
        <begin position="96"/>
        <end position="116"/>
    </location>
</feature>